<keyword evidence="3" id="KW-1185">Reference proteome</keyword>
<comment type="caution">
    <text evidence="2">The sequence shown here is derived from an EMBL/GenBank/DDBJ whole genome shotgun (WGS) entry which is preliminary data.</text>
</comment>
<dbReference type="EMBL" id="JARBHB010000001">
    <property type="protein sequence ID" value="KAJ8897979.1"/>
    <property type="molecule type" value="Genomic_DNA"/>
</dbReference>
<evidence type="ECO:0000256" key="1">
    <source>
        <dbReference type="SAM" id="MobiDB-lite"/>
    </source>
</evidence>
<feature type="region of interest" description="Disordered" evidence="1">
    <location>
        <begin position="234"/>
        <end position="274"/>
    </location>
</feature>
<protein>
    <submittedName>
        <fullName evidence="2">Uncharacterized protein</fullName>
    </submittedName>
</protein>
<feature type="compositionally biased region" description="Basic and acidic residues" evidence="1">
    <location>
        <begin position="258"/>
        <end position="268"/>
    </location>
</feature>
<proteinExistence type="predicted"/>
<evidence type="ECO:0000313" key="3">
    <source>
        <dbReference type="Proteomes" id="UP001159363"/>
    </source>
</evidence>
<name>A0ABQ9IMU0_9NEOP</name>
<feature type="compositionally biased region" description="Basic and acidic residues" evidence="1">
    <location>
        <begin position="234"/>
        <end position="247"/>
    </location>
</feature>
<organism evidence="2 3">
    <name type="scientific">Dryococelus australis</name>
    <dbReference type="NCBI Taxonomy" id="614101"/>
    <lineage>
        <taxon>Eukaryota</taxon>
        <taxon>Metazoa</taxon>
        <taxon>Ecdysozoa</taxon>
        <taxon>Arthropoda</taxon>
        <taxon>Hexapoda</taxon>
        <taxon>Insecta</taxon>
        <taxon>Pterygota</taxon>
        <taxon>Neoptera</taxon>
        <taxon>Polyneoptera</taxon>
        <taxon>Phasmatodea</taxon>
        <taxon>Verophasmatodea</taxon>
        <taxon>Anareolatae</taxon>
        <taxon>Phasmatidae</taxon>
        <taxon>Eurycanthinae</taxon>
        <taxon>Dryococelus</taxon>
    </lineage>
</organism>
<dbReference type="Proteomes" id="UP001159363">
    <property type="component" value="Chromosome 1"/>
</dbReference>
<accession>A0ABQ9IMU0</accession>
<gene>
    <name evidence="2" type="ORF">PR048_003339</name>
</gene>
<evidence type="ECO:0000313" key="2">
    <source>
        <dbReference type="EMBL" id="KAJ8897979.1"/>
    </source>
</evidence>
<sequence>MRVNRNTHAGRPRYVGSVRLEEVIHQHINDVPSTSTRSIARRMGVLHSTTWDVLWLPFDKTGHTSSGYSTATNPAWETLLVAKLPAWETLLVAKLLAWETLLVAKLPAWETLLAAKLPAWETLLVAKLPARKTLLVAKLLAWETLLVAKLPAWETLLVAKLLAWETLLVAKLPAWETLLLGTTYRTCGNQYCGTPSQEAIAAAKRHGFLRKRLDVRGRDPATLLRRWGSNEVRMEQRRNERAEETGGPRENPSTSGIVRHDSDMRKSASDPAGD</sequence>
<reference evidence="2 3" key="1">
    <citation type="submission" date="2023-02" db="EMBL/GenBank/DDBJ databases">
        <title>LHISI_Scaffold_Assembly.</title>
        <authorList>
            <person name="Stuart O.P."/>
            <person name="Cleave R."/>
            <person name="Magrath M.J.L."/>
            <person name="Mikheyev A.S."/>
        </authorList>
    </citation>
    <scope>NUCLEOTIDE SEQUENCE [LARGE SCALE GENOMIC DNA]</scope>
    <source>
        <strain evidence="2">Daus_M_001</strain>
        <tissue evidence="2">Leg muscle</tissue>
    </source>
</reference>